<feature type="region of interest" description="Disordered" evidence="1">
    <location>
        <begin position="48"/>
        <end position="100"/>
    </location>
</feature>
<proteinExistence type="predicted"/>
<name>A0A6B0SAB9_9CETA</name>
<protein>
    <submittedName>
        <fullName evidence="2">Uncharacterized protein</fullName>
    </submittedName>
</protein>
<evidence type="ECO:0000313" key="2">
    <source>
        <dbReference type="EMBL" id="MXQ98970.1"/>
    </source>
</evidence>
<feature type="compositionally biased region" description="Polar residues" evidence="1">
    <location>
        <begin position="66"/>
        <end position="80"/>
    </location>
</feature>
<keyword evidence="3" id="KW-1185">Reference proteome</keyword>
<gene>
    <name evidence="2" type="ORF">E5288_WYG017485</name>
</gene>
<sequence length="154" mass="16967">MAKVIHVLSDLSQLQLSERQASLPAEHLDKRQPHNNCSACRWHNDSKEKECSHAGRANHLPREQRSPSGEGTSSNATSVPPATDGRDTTGELSESPPEYPGYGLVMIMYGTYYSIVKAAVSVVPPNEAPEVEEEQESSDYKRALCEQFKDNPSP</sequence>
<dbReference type="AlphaFoldDB" id="A0A6B0SAB9"/>
<evidence type="ECO:0000256" key="1">
    <source>
        <dbReference type="SAM" id="MobiDB-lite"/>
    </source>
</evidence>
<accession>A0A6B0SAB9</accession>
<reference evidence="2" key="1">
    <citation type="submission" date="2019-10" db="EMBL/GenBank/DDBJ databases">
        <title>The sequence and de novo assembly of the wild yak genome.</title>
        <authorList>
            <person name="Liu Y."/>
        </authorList>
    </citation>
    <scope>NUCLEOTIDE SEQUENCE [LARGE SCALE GENOMIC DNA]</scope>
    <source>
        <strain evidence="2">WY2019</strain>
    </source>
</reference>
<comment type="caution">
    <text evidence="2">The sequence shown here is derived from an EMBL/GenBank/DDBJ whole genome shotgun (WGS) entry which is preliminary data.</text>
</comment>
<organism evidence="2 3">
    <name type="scientific">Bos mutus</name>
    <name type="common">wild yak</name>
    <dbReference type="NCBI Taxonomy" id="72004"/>
    <lineage>
        <taxon>Eukaryota</taxon>
        <taxon>Metazoa</taxon>
        <taxon>Chordata</taxon>
        <taxon>Craniata</taxon>
        <taxon>Vertebrata</taxon>
        <taxon>Euteleostomi</taxon>
        <taxon>Mammalia</taxon>
        <taxon>Eutheria</taxon>
        <taxon>Laurasiatheria</taxon>
        <taxon>Artiodactyla</taxon>
        <taxon>Ruminantia</taxon>
        <taxon>Pecora</taxon>
        <taxon>Bovidae</taxon>
        <taxon>Bovinae</taxon>
        <taxon>Bos</taxon>
    </lineage>
</organism>
<dbReference type="EMBL" id="VBQZ03000321">
    <property type="protein sequence ID" value="MXQ98970.1"/>
    <property type="molecule type" value="Genomic_DNA"/>
</dbReference>
<evidence type="ECO:0000313" key="3">
    <source>
        <dbReference type="Proteomes" id="UP000322234"/>
    </source>
</evidence>
<dbReference type="Proteomes" id="UP000322234">
    <property type="component" value="Unassembled WGS sequence"/>
</dbReference>